<keyword evidence="9 17" id="KW-0862">Zinc</keyword>
<dbReference type="OrthoDB" id="10031169at2759"/>
<dbReference type="Pfam" id="PF01433">
    <property type="entry name" value="Peptidase_M1"/>
    <property type="match status" value="1"/>
</dbReference>
<dbReference type="GO" id="GO:0042277">
    <property type="term" value="F:peptide binding"/>
    <property type="evidence" value="ECO:0007669"/>
    <property type="project" value="TreeGrafter"/>
</dbReference>
<evidence type="ECO:0000259" key="24">
    <source>
        <dbReference type="Pfam" id="PF17900"/>
    </source>
</evidence>
<evidence type="ECO:0000256" key="7">
    <source>
        <dbReference type="ARBA" id="ARBA00022723"/>
    </source>
</evidence>
<name>A0A0B2VPF0_TOXCA</name>
<comment type="caution">
    <text evidence="25">The sequence shown here is derived from an EMBL/GenBank/DDBJ whole genome shotgun (WGS) entry which is preliminary data.</text>
</comment>
<dbReference type="InterPro" id="IPR001930">
    <property type="entry name" value="Peptidase_M1"/>
</dbReference>
<keyword evidence="8 19" id="KW-0378">Hydrolase</keyword>
<keyword evidence="13" id="KW-0472">Membrane</keyword>
<feature type="chain" id="PRO_5002095538" description="Aminopeptidase" evidence="21">
    <location>
        <begin position="33"/>
        <end position="964"/>
    </location>
</feature>
<dbReference type="InterPro" id="IPR045357">
    <property type="entry name" value="Aminopeptidase_N-like_N"/>
</dbReference>
<feature type="domain" description="ERAP1-like C-terminal" evidence="23">
    <location>
        <begin position="603"/>
        <end position="937"/>
    </location>
</feature>
<dbReference type="InterPro" id="IPR042097">
    <property type="entry name" value="Aminopeptidase_N-like_N_sf"/>
</dbReference>
<comment type="similarity">
    <text evidence="3 19">Belongs to the peptidase M1 family.</text>
</comment>
<keyword evidence="7 17" id="KW-0479">Metal-binding</keyword>
<feature type="domain" description="Aminopeptidase N-like N-terminal" evidence="24">
    <location>
        <begin position="59"/>
        <end position="259"/>
    </location>
</feature>
<feature type="active site" description="Proton acceptor" evidence="16">
    <location>
        <position position="367"/>
    </location>
</feature>
<dbReference type="PROSITE" id="PS51257">
    <property type="entry name" value="PROKAR_LIPOPROTEIN"/>
    <property type="match status" value="1"/>
</dbReference>
<gene>
    <name evidence="25" type="ORF">Tcan_14202</name>
</gene>
<dbReference type="Proteomes" id="UP000031036">
    <property type="component" value="Unassembled WGS sequence"/>
</dbReference>
<feature type="domain" description="Peptidase M1 membrane alanine aminopeptidase" evidence="22">
    <location>
        <begin position="294"/>
        <end position="522"/>
    </location>
</feature>
<evidence type="ECO:0000256" key="12">
    <source>
        <dbReference type="ARBA" id="ARBA00023049"/>
    </source>
</evidence>
<evidence type="ECO:0000256" key="3">
    <source>
        <dbReference type="ARBA" id="ARBA00010136"/>
    </source>
</evidence>
<keyword evidence="11" id="KW-1133">Transmembrane helix</keyword>
<feature type="binding site" evidence="17">
    <location>
        <position position="389"/>
    </location>
    <ligand>
        <name>Zn(2+)</name>
        <dbReference type="ChEBI" id="CHEBI:29105"/>
        <note>catalytic</note>
    </ligand>
</feature>
<feature type="coiled-coil region" evidence="20">
    <location>
        <begin position="912"/>
        <end position="939"/>
    </location>
</feature>
<evidence type="ECO:0000256" key="18">
    <source>
        <dbReference type="PIRSR" id="PIRSR634016-4"/>
    </source>
</evidence>
<evidence type="ECO:0000256" key="15">
    <source>
        <dbReference type="ARBA" id="ARBA00023180"/>
    </source>
</evidence>
<dbReference type="OMA" id="EETEYMP"/>
<feature type="signal peptide" evidence="21">
    <location>
        <begin position="1"/>
        <end position="32"/>
    </location>
</feature>
<dbReference type="GO" id="GO:0006508">
    <property type="term" value="P:proteolysis"/>
    <property type="evidence" value="ECO:0007669"/>
    <property type="project" value="UniProtKB-KW"/>
</dbReference>
<dbReference type="GO" id="GO:0070006">
    <property type="term" value="F:metalloaminopeptidase activity"/>
    <property type="evidence" value="ECO:0007669"/>
    <property type="project" value="TreeGrafter"/>
</dbReference>
<dbReference type="PANTHER" id="PTHR11533:SF301">
    <property type="entry name" value="AMINOPEPTIDASE"/>
    <property type="match status" value="1"/>
</dbReference>
<dbReference type="STRING" id="6265.A0A0B2VPF0"/>
<dbReference type="SUPFAM" id="SSF63737">
    <property type="entry name" value="Leukotriene A4 hydrolase N-terminal domain"/>
    <property type="match status" value="1"/>
</dbReference>
<dbReference type="Pfam" id="PF17900">
    <property type="entry name" value="Peptidase_M1_N"/>
    <property type="match status" value="1"/>
</dbReference>
<evidence type="ECO:0000256" key="11">
    <source>
        <dbReference type="ARBA" id="ARBA00022989"/>
    </source>
</evidence>
<evidence type="ECO:0000256" key="8">
    <source>
        <dbReference type="ARBA" id="ARBA00022801"/>
    </source>
</evidence>
<feature type="binding site" evidence="17">
    <location>
        <position position="370"/>
    </location>
    <ligand>
        <name>Zn(2+)</name>
        <dbReference type="ChEBI" id="CHEBI:29105"/>
        <note>catalytic</note>
    </ligand>
</feature>
<comment type="cofactor">
    <cofactor evidence="17 19">
        <name>Zn(2+)</name>
        <dbReference type="ChEBI" id="CHEBI:29105"/>
    </cofactor>
    <text evidence="17 19">Binds 1 zinc ion per subunit.</text>
</comment>
<keyword evidence="10" id="KW-0735">Signal-anchor</keyword>
<keyword evidence="14" id="KW-1015">Disulfide bond</keyword>
<dbReference type="InterPro" id="IPR050344">
    <property type="entry name" value="Peptidase_M1_aminopeptidases"/>
</dbReference>
<keyword evidence="21" id="KW-0732">Signal</keyword>
<evidence type="ECO:0000256" key="9">
    <source>
        <dbReference type="ARBA" id="ARBA00022833"/>
    </source>
</evidence>
<evidence type="ECO:0000256" key="2">
    <source>
        <dbReference type="ARBA" id="ARBA00004606"/>
    </source>
</evidence>
<keyword evidence="19 25" id="KW-0031">Aminopeptidase</keyword>
<dbReference type="MEROPS" id="M01.015"/>
<keyword evidence="5 19" id="KW-0645">Protease</keyword>
<dbReference type="CDD" id="cd09601">
    <property type="entry name" value="M1_APN-Q_like"/>
    <property type="match status" value="1"/>
</dbReference>
<evidence type="ECO:0000256" key="14">
    <source>
        <dbReference type="ARBA" id="ARBA00023157"/>
    </source>
</evidence>
<evidence type="ECO:0000259" key="23">
    <source>
        <dbReference type="Pfam" id="PF11838"/>
    </source>
</evidence>
<dbReference type="Gene3D" id="2.60.40.1730">
    <property type="entry name" value="tricorn interacting facor f3 domain"/>
    <property type="match status" value="1"/>
</dbReference>
<evidence type="ECO:0000259" key="22">
    <source>
        <dbReference type="Pfam" id="PF01433"/>
    </source>
</evidence>
<organism evidence="25 26">
    <name type="scientific">Toxocara canis</name>
    <name type="common">Canine roundworm</name>
    <dbReference type="NCBI Taxonomy" id="6265"/>
    <lineage>
        <taxon>Eukaryota</taxon>
        <taxon>Metazoa</taxon>
        <taxon>Ecdysozoa</taxon>
        <taxon>Nematoda</taxon>
        <taxon>Chromadorea</taxon>
        <taxon>Rhabditida</taxon>
        <taxon>Spirurina</taxon>
        <taxon>Ascaridomorpha</taxon>
        <taxon>Ascaridoidea</taxon>
        <taxon>Toxocaridae</taxon>
        <taxon>Toxocara</taxon>
    </lineage>
</organism>
<evidence type="ECO:0000256" key="6">
    <source>
        <dbReference type="ARBA" id="ARBA00022692"/>
    </source>
</evidence>
<dbReference type="FunFam" id="1.10.390.10:FF:000016">
    <property type="entry name" value="Glutamyl aminopeptidase"/>
    <property type="match status" value="1"/>
</dbReference>
<evidence type="ECO:0000256" key="10">
    <source>
        <dbReference type="ARBA" id="ARBA00022968"/>
    </source>
</evidence>
<keyword evidence="15" id="KW-0325">Glycoprotein</keyword>
<dbReference type="GO" id="GO:0005737">
    <property type="term" value="C:cytoplasm"/>
    <property type="evidence" value="ECO:0007669"/>
    <property type="project" value="TreeGrafter"/>
</dbReference>
<evidence type="ECO:0000256" key="17">
    <source>
        <dbReference type="PIRSR" id="PIRSR634016-3"/>
    </source>
</evidence>
<dbReference type="InterPro" id="IPR014782">
    <property type="entry name" value="Peptidase_M1_dom"/>
</dbReference>
<protein>
    <recommendedName>
        <fullName evidence="19">Aminopeptidase</fullName>
        <ecNumber evidence="19">3.4.11.-</ecNumber>
    </recommendedName>
</protein>
<evidence type="ECO:0000256" key="4">
    <source>
        <dbReference type="ARBA" id="ARBA00022475"/>
    </source>
</evidence>
<dbReference type="SUPFAM" id="SSF55486">
    <property type="entry name" value="Metalloproteases ('zincins'), catalytic domain"/>
    <property type="match status" value="1"/>
</dbReference>
<dbReference type="Pfam" id="PF11838">
    <property type="entry name" value="ERAP1_C"/>
    <property type="match status" value="1"/>
</dbReference>
<keyword evidence="26" id="KW-1185">Reference proteome</keyword>
<dbReference type="GO" id="GO:0005615">
    <property type="term" value="C:extracellular space"/>
    <property type="evidence" value="ECO:0007669"/>
    <property type="project" value="TreeGrafter"/>
</dbReference>
<reference evidence="25 26" key="1">
    <citation type="submission" date="2014-11" db="EMBL/GenBank/DDBJ databases">
        <title>Genetic blueprint of the zoonotic pathogen Toxocara canis.</title>
        <authorList>
            <person name="Zhu X.-Q."/>
            <person name="Korhonen P.K."/>
            <person name="Cai H."/>
            <person name="Young N.D."/>
            <person name="Nejsum P."/>
            <person name="von Samson-Himmelstjerna G."/>
            <person name="Boag P.R."/>
            <person name="Tan P."/>
            <person name="Li Q."/>
            <person name="Min J."/>
            <person name="Yang Y."/>
            <person name="Wang X."/>
            <person name="Fang X."/>
            <person name="Hall R.S."/>
            <person name="Hofmann A."/>
            <person name="Sternberg P.W."/>
            <person name="Jex A.R."/>
            <person name="Gasser R.B."/>
        </authorList>
    </citation>
    <scope>NUCLEOTIDE SEQUENCE [LARGE SCALE GENOMIC DNA]</scope>
    <source>
        <strain evidence="25">PN_DK_2014</strain>
    </source>
</reference>
<dbReference type="Gene3D" id="1.10.390.10">
    <property type="entry name" value="Neutral Protease Domain 2"/>
    <property type="match status" value="1"/>
</dbReference>
<evidence type="ECO:0000256" key="13">
    <source>
        <dbReference type="ARBA" id="ARBA00023136"/>
    </source>
</evidence>
<dbReference type="PANTHER" id="PTHR11533">
    <property type="entry name" value="PROTEASE M1 ZINC METALLOPROTEASE"/>
    <property type="match status" value="1"/>
</dbReference>
<evidence type="ECO:0000256" key="19">
    <source>
        <dbReference type="RuleBase" id="RU364040"/>
    </source>
</evidence>
<dbReference type="InterPro" id="IPR027268">
    <property type="entry name" value="Peptidase_M4/M1_CTD_sf"/>
</dbReference>
<evidence type="ECO:0000256" key="1">
    <source>
        <dbReference type="ARBA" id="ARBA00004236"/>
    </source>
</evidence>
<dbReference type="InterPro" id="IPR024571">
    <property type="entry name" value="ERAP1-like_C_dom"/>
</dbReference>
<feature type="binding site" evidence="17">
    <location>
        <position position="366"/>
    </location>
    <ligand>
        <name>Zn(2+)</name>
        <dbReference type="ChEBI" id="CHEBI:29105"/>
        <note>catalytic</note>
    </ligand>
</feature>
<evidence type="ECO:0000256" key="21">
    <source>
        <dbReference type="SAM" id="SignalP"/>
    </source>
</evidence>
<keyword evidence="4" id="KW-1003">Cell membrane</keyword>
<dbReference type="FunFam" id="2.60.40.1730:FF:000012">
    <property type="entry name" value="Aminopeptidase N"/>
    <property type="match status" value="1"/>
</dbReference>
<dbReference type="GO" id="GO:0008270">
    <property type="term" value="F:zinc ion binding"/>
    <property type="evidence" value="ECO:0007669"/>
    <property type="project" value="UniProtKB-UniRule"/>
</dbReference>
<evidence type="ECO:0000313" key="25">
    <source>
        <dbReference type="EMBL" id="KHN82915.1"/>
    </source>
</evidence>
<evidence type="ECO:0000256" key="20">
    <source>
        <dbReference type="SAM" id="Coils"/>
    </source>
</evidence>
<feature type="site" description="Transition state stabilizer" evidence="18">
    <location>
        <position position="453"/>
    </location>
</feature>
<dbReference type="PRINTS" id="PR00756">
    <property type="entry name" value="ALADIPTASE"/>
</dbReference>
<keyword evidence="20" id="KW-0175">Coiled coil</keyword>
<dbReference type="InterPro" id="IPR034016">
    <property type="entry name" value="M1_APN-typ"/>
</dbReference>
<evidence type="ECO:0000313" key="26">
    <source>
        <dbReference type="Proteomes" id="UP000031036"/>
    </source>
</evidence>
<proteinExistence type="inferred from homology"/>
<dbReference type="EMBL" id="JPKZ01001280">
    <property type="protein sequence ID" value="KHN82915.1"/>
    <property type="molecule type" value="Genomic_DNA"/>
</dbReference>
<sequence length="964" mass="110488">MKPQKTTSLKWKHTALLVVFAILASCTPSAIATKRSSEDVGNGGGQTAAELRLPTDLSPLWYNITIKAYLPGFVEILSNKNLTFDASLTIKFVVNNATDKIVLNAVELNFSDNMRKYKLSQENKSAIPQVKQVIVDKTKEMVVFVLDGVLKPGEEYIFQILYSGPISDTLAGLYLSQYTDDTGKTRYAAVTQMEPTDARRLAPCFDEPQLKAVWKVRIIHPYGTSAISNGIELINAVKTDNPDWVMTTFKETLPMSSYLIAIAVSDFGFNEGFTSRGTRFRVWAREEALNQTSYALEAGINVLEFFEDYYGIPFPLEKQDMIALPDFSAGAMENWGLITYRERNLLYHSSLYAPMQKQRVAVVVAHELAHQWFGNLVTMNWWNDLWLNEGFATFMEYMGADAISDGNFRMDEYFLADAVNPALRRDAQVTSHPLYFPIEKAEDVNEVFDTITYQKGGSIIHMIEDVMGADNFRKGLNIYLNRFALSNADHNDLWDALNEVVPDTLLGWDGSKLDIRDFASRWTEQMGYPVMEIRRLNSTSVEIRQKRFKLNENAEEQKKFQNPKFGYKYDTPVRYEVNGKEEPMEWLHEDEAKVMEVTPDELLILNSGAHGFYRVNYDPESWQKINDHLLTDHTKIGLRSRARIIDDAFALAEAGHLSYEVALNISNYLRYEDEFLPWWMAAVGLSTILANFGDEPESEHVREYLGSLIAPLYERIDWSKLSTSYLDDKLFFQNELDYLIIGWYCTIRNVDCTERLVDLFKMNMLDACQGDEVLASECSRVPVPIRALVYCEGVKQAAEKVWNKLFELYRRERVQVERDRLLSALTCSRDTFTLKKFLNMASNLNDTTVRLQDVPTVFGGVGGSDVGSEIIFDYFQDNWPQLYRDFKGQHSLLSRIIASATNVKGDRHIAQLERFIEENENETSKLDVFEQQMEAAKANTVWLNRNFDVLTEWFRKQNALRKTG</sequence>
<keyword evidence="12 19" id="KW-0482">Metalloprotease</keyword>
<dbReference type="Gene3D" id="2.60.40.1910">
    <property type="match status" value="1"/>
</dbReference>
<evidence type="ECO:0000256" key="5">
    <source>
        <dbReference type="ARBA" id="ARBA00022670"/>
    </source>
</evidence>
<dbReference type="EC" id="3.4.11.-" evidence="19"/>
<evidence type="ECO:0000256" key="16">
    <source>
        <dbReference type="PIRSR" id="PIRSR634016-1"/>
    </source>
</evidence>
<comment type="subcellular location">
    <subcellularLocation>
        <location evidence="1">Cell membrane</location>
    </subcellularLocation>
    <subcellularLocation>
        <location evidence="2">Membrane</location>
        <topology evidence="2">Single-pass type II membrane protein</topology>
    </subcellularLocation>
</comment>
<accession>A0A0B2VPF0</accession>
<dbReference type="FunFam" id="1.25.50.20:FF:000001">
    <property type="entry name" value="Aminopeptidase"/>
    <property type="match status" value="1"/>
</dbReference>
<dbReference type="GO" id="GO:0005886">
    <property type="term" value="C:plasma membrane"/>
    <property type="evidence" value="ECO:0007669"/>
    <property type="project" value="UniProtKB-SubCell"/>
</dbReference>
<dbReference type="AlphaFoldDB" id="A0A0B2VPF0"/>
<keyword evidence="6" id="KW-0812">Transmembrane</keyword>
<dbReference type="Gene3D" id="1.25.50.20">
    <property type="match status" value="1"/>
</dbReference>
<dbReference type="GO" id="GO:0043171">
    <property type="term" value="P:peptide catabolic process"/>
    <property type="evidence" value="ECO:0007669"/>
    <property type="project" value="TreeGrafter"/>
</dbReference>